<feature type="transmembrane region" description="Helical" evidence="1">
    <location>
        <begin position="40"/>
        <end position="62"/>
    </location>
</feature>
<feature type="transmembrane region" description="Helical" evidence="1">
    <location>
        <begin position="150"/>
        <end position="172"/>
    </location>
</feature>
<evidence type="ECO:0000256" key="1">
    <source>
        <dbReference type="SAM" id="Phobius"/>
    </source>
</evidence>
<accession>A0A3L9Z7F1</accession>
<dbReference type="OrthoDB" id="1451945at2"/>
<organism evidence="2 3">
    <name type="scientific">Ulvibacter antarcticus</name>
    <dbReference type="NCBI Taxonomy" id="442714"/>
    <lineage>
        <taxon>Bacteria</taxon>
        <taxon>Pseudomonadati</taxon>
        <taxon>Bacteroidota</taxon>
        <taxon>Flavobacteriia</taxon>
        <taxon>Flavobacteriales</taxon>
        <taxon>Flavobacteriaceae</taxon>
        <taxon>Ulvibacter</taxon>
    </lineage>
</organism>
<feature type="transmembrane region" description="Helical" evidence="1">
    <location>
        <begin position="113"/>
        <end position="138"/>
    </location>
</feature>
<dbReference type="RefSeq" id="WP_121906356.1">
    <property type="nucleotide sequence ID" value="NZ_REFC01000011.1"/>
</dbReference>
<evidence type="ECO:0000313" key="3">
    <source>
        <dbReference type="Proteomes" id="UP000271339"/>
    </source>
</evidence>
<comment type="caution">
    <text evidence="2">The sequence shown here is derived from an EMBL/GenBank/DDBJ whole genome shotgun (WGS) entry which is preliminary data.</text>
</comment>
<name>A0A3L9Z7F1_9FLAO</name>
<gene>
    <name evidence="2" type="ORF">BXY75_0780</name>
</gene>
<evidence type="ECO:0000313" key="2">
    <source>
        <dbReference type="EMBL" id="RMA66358.1"/>
    </source>
</evidence>
<dbReference type="AlphaFoldDB" id="A0A3L9Z7F1"/>
<reference evidence="2 3" key="1">
    <citation type="submission" date="2018-10" db="EMBL/GenBank/DDBJ databases">
        <title>Genomic Encyclopedia of Archaeal and Bacterial Type Strains, Phase II (KMG-II): from individual species to whole genera.</title>
        <authorList>
            <person name="Goeker M."/>
        </authorList>
    </citation>
    <scope>NUCLEOTIDE SEQUENCE [LARGE SCALE GENOMIC DNA]</scope>
    <source>
        <strain evidence="2 3">DSM 23424</strain>
    </source>
</reference>
<feature type="transmembrane region" description="Helical" evidence="1">
    <location>
        <begin position="74"/>
        <end position="92"/>
    </location>
</feature>
<keyword evidence="3" id="KW-1185">Reference proteome</keyword>
<keyword evidence="1" id="KW-0812">Transmembrane</keyword>
<protein>
    <submittedName>
        <fullName evidence="2">Threonine/homoserine/homoserine lactone efflux protein</fullName>
    </submittedName>
</protein>
<keyword evidence="1" id="KW-0472">Membrane</keyword>
<feature type="transmembrane region" description="Helical" evidence="1">
    <location>
        <begin position="6"/>
        <end position="28"/>
    </location>
</feature>
<sequence>MALILNFLVGFLAALIGVIPPGLLNMSAAKISMKEGRKAAVLFSIGVCVTVFIQTYIALLFAKYLDHHPEIVDILQKVALGIFICITIYFFFIAKDTRREIPENGKHSKTNRFFYGMLLGALNLLPFPYWVYISITFAGFGWFQFTQPELWAAVIASGLGTFVMLMLYIQFFKRKEATTKMKVNMNYIIGIITATISVITFLKVLKEI</sequence>
<dbReference type="Proteomes" id="UP000271339">
    <property type="component" value="Unassembled WGS sequence"/>
</dbReference>
<keyword evidence="1" id="KW-1133">Transmembrane helix</keyword>
<dbReference type="EMBL" id="REFC01000011">
    <property type="protein sequence ID" value="RMA66358.1"/>
    <property type="molecule type" value="Genomic_DNA"/>
</dbReference>
<proteinExistence type="predicted"/>
<feature type="transmembrane region" description="Helical" evidence="1">
    <location>
        <begin position="184"/>
        <end position="205"/>
    </location>
</feature>